<protein>
    <submittedName>
        <fullName evidence="2">Uncharacterized protein</fullName>
    </submittedName>
</protein>
<evidence type="ECO:0000256" key="1">
    <source>
        <dbReference type="SAM" id="Phobius"/>
    </source>
</evidence>
<dbReference type="PROSITE" id="PS51257">
    <property type="entry name" value="PROKAR_LIPOPROTEIN"/>
    <property type="match status" value="1"/>
</dbReference>
<organism evidence="2">
    <name type="scientific">Timema douglasi</name>
    <name type="common">Walking stick</name>
    <dbReference type="NCBI Taxonomy" id="61478"/>
    <lineage>
        <taxon>Eukaryota</taxon>
        <taxon>Metazoa</taxon>
        <taxon>Ecdysozoa</taxon>
        <taxon>Arthropoda</taxon>
        <taxon>Hexapoda</taxon>
        <taxon>Insecta</taxon>
        <taxon>Pterygota</taxon>
        <taxon>Neoptera</taxon>
        <taxon>Polyneoptera</taxon>
        <taxon>Phasmatodea</taxon>
        <taxon>Timematodea</taxon>
        <taxon>Timematoidea</taxon>
        <taxon>Timematidae</taxon>
        <taxon>Timema</taxon>
    </lineage>
</organism>
<dbReference type="Pfam" id="PF04488">
    <property type="entry name" value="Gly_transf_sug"/>
    <property type="match status" value="1"/>
</dbReference>
<keyword evidence="1" id="KW-0472">Membrane</keyword>
<dbReference type="InterPro" id="IPR029044">
    <property type="entry name" value="Nucleotide-diphossugar_trans"/>
</dbReference>
<dbReference type="InterPro" id="IPR007577">
    <property type="entry name" value="GlycoTrfase_DXD_sugar-bd_CS"/>
</dbReference>
<dbReference type="EMBL" id="OA570225">
    <property type="protein sequence ID" value="CAD7203131.1"/>
    <property type="molecule type" value="Genomic_DNA"/>
</dbReference>
<dbReference type="Gene3D" id="3.90.550.20">
    <property type="match status" value="1"/>
</dbReference>
<accession>A0A7R8VUS7</accession>
<dbReference type="GO" id="GO:0016020">
    <property type="term" value="C:membrane"/>
    <property type="evidence" value="ECO:0007669"/>
    <property type="project" value="GOC"/>
</dbReference>
<keyword evidence="1" id="KW-0812">Transmembrane</keyword>
<dbReference type="InterPro" id="IPR051981">
    <property type="entry name" value="Glycosyltransf_32"/>
</dbReference>
<reference evidence="2" key="1">
    <citation type="submission" date="2020-11" db="EMBL/GenBank/DDBJ databases">
        <authorList>
            <person name="Tran Van P."/>
        </authorList>
    </citation>
    <scope>NUCLEOTIDE SEQUENCE</scope>
</reference>
<evidence type="ECO:0000313" key="2">
    <source>
        <dbReference type="EMBL" id="CAD7203131.1"/>
    </source>
</evidence>
<keyword evidence="1" id="KW-1133">Transmembrane helix</keyword>
<dbReference type="PANTHER" id="PTHR12042">
    <property type="entry name" value="LACTOSYLCERAMIDE 4-ALPHA-GALACTOSYLTRANSFERASE ALPHA- 1,4-GALACTOSYLTRANSFERASE"/>
    <property type="match status" value="1"/>
</dbReference>
<dbReference type="PANTHER" id="PTHR12042:SF21">
    <property type="entry name" value="ALPHA1,4-GALACTOSYLTRANSFERASE 1-RELATED"/>
    <property type="match status" value="1"/>
</dbReference>
<dbReference type="GO" id="GO:0016758">
    <property type="term" value="F:hexosyltransferase activity"/>
    <property type="evidence" value="ECO:0007669"/>
    <property type="project" value="TreeGrafter"/>
</dbReference>
<sequence>MKSTRRATFVYALFLSCATVIITLWLIGDEDIGEDGTGTLYRVIGAPILEMTGLSNLTNAGRTSGIYCYDDKTGNAIDEIVATSVVKEDSIFFHETSCSSTREGTLVLSPRQACAVESAAKMNPDKEVYILLASPVKQANTSLWWWPARQLLFYNNIRIRYQVRRLLSPGGQPDSCCSTTISGSDEMTIISWWPARQLLFYNNIRIRHVNIEHYLEGTPLEEWYKEGALKKSRWPMSHSSDVLRFITLWKYGGTYLDLDVVVTKPTSTKPNATRPNFIWHAGSRHCESNSALSTWQFRLPPHPPSYVRMRTTVKHHVAGNVKRTVLHKDFGVFFINWGMDTESNLELPKNWPDGKLEPLRGNQIQVHELVLDFILAWSDTLAQSKRGEAEGHVMKWAGRSVLTLISEMSEYSPFFRCITAVLRSPLVPRAS</sequence>
<gene>
    <name evidence="2" type="ORF">TDIB3V08_LOCUS9307</name>
</gene>
<dbReference type="AlphaFoldDB" id="A0A7R8VUS7"/>
<dbReference type="SUPFAM" id="SSF53448">
    <property type="entry name" value="Nucleotide-diphospho-sugar transferases"/>
    <property type="match status" value="1"/>
</dbReference>
<proteinExistence type="predicted"/>
<feature type="transmembrane region" description="Helical" evidence="1">
    <location>
        <begin position="7"/>
        <end position="27"/>
    </location>
</feature>
<name>A0A7R8VUS7_TIMDO</name>
<dbReference type="GO" id="GO:0006688">
    <property type="term" value="P:glycosphingolipid biosynthetic process"/>
    <property type="evidence" value="ECO:0007669"/>
    <property type="project" value="TreeGrafter"/>
</dbReference>